<dbReference type="InterPro" id="IPR050111">
    <property type="entry name" value="C-type_lectin/snaclec_domain"/>
</dbReference>
<evidence type="ECO:0000259" key="3">
    <source>
        <dbReference type="PROSITE" id="PS50041"/>
    </source>
</evidence>
<dbReference type="OrthoDB" id="6050186at2759"/>
<feature type="transmembrane region" description="Helical" evidence="2">
    <location>
        <begin position="247"/>
        <end position="270"/>
    </location>
</feature>
<feature type="compositionally biased region" description="Polar residues" evidence="1">
    <location>
        <begin position="361"/>
        <end position="370"/>
    </location>
</feature>
<dbReference type="AlphaFoldDB" id="A0A8S4A7A3"/>
<keyword evidence="2" id="KW-1133">Transmembrane helix</keyword>
<keyword evidence="5" id="KW-1185">Reference proteome</keyword>
<dbReference type="PANTHER" id="PTHR22803">
    <property type="entry name" value="MANNOSE, PHOSPHOLIPASE, LECTIN RECEPTOR RELATED"/>
    <property type="match status" value="1"/>
</dbReference>
<dbReference type="CDD" id="cd00037">
    <property type="entry name" value="CLECT"/>
    <property type="match status" value="1"/>
</dbReference>
<dbReference type="SMART" id="SM00034">
    <property type="entry name" value="CLECT"/>
    <property type="match status" value="1"/>
</dbReference>
<evidence type="ECO:0000256" key="2">
    <source>
        <dbReference type="SAM" id="Phobius"/>
    </source>
</evidence>
<comment type="caution">
    <text evidence="4">The sequence shown here is derived from an EMBL/GenBank/DDBJ whole genome shotgun (WGS) entry which is preliminary data.</text>
</comment>
<name>A0A8S4A7A3_9EUPU</name>
<organism evidence="4 5">
    <name type="scientific">Candidula unifasciata</name>
    <dbReference type="NCBI Taxonomy" id="100452"/>
    <lineage>
        <taxon>Eukaryota</taxon>
        <taxon>Metazoa</taxon>
        <taxon>Spiralia</taxon>
        <taxon>Lophotrochozoa</taxon>
        <taxon>Mollusca</taxon>
        <taxon>Gastropoda</taxon>
        <taxon>Heterobranchia</taxon>
        <taxon>Euthyneura</taxon>
        <taxon>Panpulmonata</taxon>
        <taxon>Eupulmonata</taxon>
        <taxon>Stylommatophora</taxon>
        <taxon>Helicina</taxon>
        <taxon>Helicoidea</taxon>
        <taxon>Geomitridae</taxon>
        <taxon>Candidula</taxon>
    </lineage>
</organism>
<gene>
    <name evidence="4" type="ORF">CUNI_LOCUS21610</name>
</gene>
<dbReference type="Proteomes" id="UP000678393">
    <property type="component" value="Unassembled WGS sequence"/>
</dbReference>
<dbReference type="Gene3D" id="3.10.100.10">
    <property type="entry name" value="Mannose-Binding Protein A, subunit A"/>
    <property type="match status" value="1"/>
</dbReference>
<evidence type="ECO:0000256" key="1">
    <source>
        <dbReference type="SAM" id="MobiDB-lite"/>
    </source>
</evidence>
<evidence type="ECO:0000313" key="5">
    <source>
        <dbReference type="Proteomes" id="UP000678393"/>
    </source>
</evidence>
<dbReference type="InterPro" id="IPR001304">
    <property type="entry name" value="C-type_lectin-like"/>
</dbReference>
<reference evidence="4" key="1">
    <citation type="submission" date="2021-04" db="EMBL/GenBank/DDBJ databases">
        <authorList>
            <consortium name="Molecular Ecology Group"/>
        </authorList>
    </citation>
    <scope>NUCLEOTIDE SEQUENCE</scope>
</reference>
<protein>
    <recommendedName>
        <fullName evidence="3">C-type lectin domain-containing protein</fullName>
    </recommendedName>
</protein>
<dbReference type="EMBL" id="CAJHNH020008485">
    <property type="protein sequence ID" value="CAG5136052.1"/>
    <property type="molecule type" value="Genomic_DNA"/>
</dbReference>
<sequence>MRESVFLKMSLKRFGLPLWGSCLLLILVLDFSPSETADLLSRCPWQIPRSRYLKAAADWGKCYDFNLQERSWREASAICARKGGHLVTIREERIQTFLLKALAEFRWPRNGLWIGATDKDDEMEWVWVTGEKVKDGYSRWAPGQPSCGFLCFEDCAVMRWKENGRWHDYRCSWLEDYSSICEYDMLPEPSTTVTSTTPTTTVIPTSSSTFSTVVQTAKETTPVNKTSVAVSSTGESLNAEYLLHGHMGTVAVVVITVLTSLAVGICIFFIMKRRNRKQIREDDRGIGYENPYYEEAKACLSGKGTNSRGSETDGEAEEYDAEGGCVAICGGKVDSAVGFVPTTTSKNDRDAKLPPVPPPGQQRSVMNNYDTPPAVNTRLPRPNKKDSGNGHLVSENRQSVAAGSHPVSKEAENSYDEIPGQRADSRYAYDVPRASRHQFYGNVYSDTDDSLAQLDHTYGNSFEENIYESVDNLQAIIREEQSPTALVENLKDDDKENRYVPFMFDAPTESS</sequence>
<keyword evidence="2" id="KW-0472">Membrane</keyword>
<dbReference type="Pfam" id="PF00059">
    <property type="entry name" value="Lectin_C"/>
    <property type="match status" value="1"/>
</dbReference>
<proteinExistence type="predicted"/>
<feature type="region of interest" description="Disordered" evidence="1">
    <location>
        <begin position="340"/>
        <end position="424"/>
    </location>
</feature>
<keyword evidence="2" id="KW-0812">Transmembrane</keyword>
<dbReference type="InterPro" id="IPR016186">
    <property type="entry name" value="C-type_lectin-like/link_sf"/>
</dbReference>
<dbReference type="PROSITE" id="PS50041">
    <property type="entry name" value="C_TYPE_LECTIN_2"/>
    <property type="match status" value="1"/>
</dbReference>
<accession>A0A8S4A7A3</accession>
<dbReference type="SUPFAM" id="SSF56436">
    <property type="entry name" value="C-type lectin-like"/>
    <property type="match status" value="1"/>
</dbReference>
<dbReference type="InterPro" id="IPR016187">
    <property type="entry name" value="CTDL_fold"/>
</dbReference>
<feature type="domain" description="C-type lectin" evidence="3">
    <location>
        <begin position="60"/>
        <end position="172"/>
    </location>
</feature>
<evidence type="ECO:0000313" key="4">
    <source>
        <dbReference type="EMBL" id="CAG5136052.1"/>
    </source>
</evidence>